<evidence type="ECO:0000313" key="2">
    <source>
        <dbReference type="EMBL" id="CAF0981856.1"/>
    </source>
</evidence>
<feature type="signal peptide" evidence="1">
    <location>
        <begin position="1"/>
        <end position="21"/>
    </location>
</feature>
<comment type="caution">
    <text evidence="2">The sequence shown here is derived from an EMBL/GenBank/DDBJ whole genome shotgun (WGS) entry which is preliminary data.</text>
</comment>
<organism evidence="2 5">
    <name type="scientific">Adineta ricciae</name>
    <name type="common">Rotifer</name>
    <dbReference type="NCBI Taxonomy" id="249248"/>
    <lineage>
        <taxon>Eukaryota</taxon>
        <taxon>Metazoa</taxon>
        <taxon>Spiralia</taxon>
        <taxon>Gnathifera</taxon>
        <taxon>Rotifera</taxon>
        <taxon>Eurotatoria</taxon>
        <taxon>Bdelloidea</taxon>
        <taxon>Adinetida</taxon>
        <taxon>Adinetidae</taxon>
        <taxon>Adineta</taxon>
    </lineage>
</organism>
<dbReference type="AlphaFoldDB" id="A0A814FIM9"/>
<accession>A0A814FIM9</accession>
<name>A0A814FIM9_ADIRI</name>
<evidence type="ECO:0000313" key="3">
    <source>
        <dbReference type="EMBL" id="CAF1183279.1"/>
    </source>
</evidence>
<gene>
    <name evidence="2" type="ORF">EDS130_LOCUS13919</name>
    <name evidence="3" type="ORF">XAT740_LOCUS22701</name>
</gene>
<dbReference type="EMBL" id="CAJNOJ010000056">
    <property type="protein sequence ID" value="CAF0981856.1"/>
    <property type="molecule type" value="Genomic_DNA"/>
</dbReference>
<dbReference type="OrthoDB" id="10013685at2759"/>
<reference evidence="2" key="1">
    <citation type="submission" date="2021-02" db="EMBL/GenBank/DDBJ databases">
        <authorList>
            <person name="Nowell W R."/>
        </authorList>
    </citation>
    <scope>NUCLEOTIDE SEQUENCE</scope>
</reference>
<protein>
    <submittedName>
        <fullName evidence="2">Uncharacterized protein</fullName>
    </submittedName>
</protein>
<feature type="chain" id="PRO_5036410079" evidence="1">
    <location>
        <begin position="22"/>
        <end position="159"/>
    </location>
</feature>
<dbReference type="Proteomes" id="UP000663852">
    <property type="component" value="Unassembled WGS sequence"/>
</dbReference>
<proteinExistence type="predicted"/>
<keyword evidence="1" id="KW-0732">Signal</keyword>
<keyword evidence="4" id="KW-1185">Reference proteome</keyword>
<evidence type="ECO:0000256" key="1">
    <source>
        <dbReference type="SAM" id="SignalP"/>
    </source>
</evidence>
<evidence type="ECO:0000313" key="4">
    <source>
        <dbReference type="Proteomes" id="UP000663828"/>
    </source>
</evidence>
<dbReference type="Proteomes" id="UP000663828">
    <property type="component" value="Unassembled WGS sequence"/>
</dbReference>
<sequence length="159" mass="17546">MDFRSILFAIALLIFAAKTYALNSTAAAVTNSTKITATGTKTTIKSSLSNCTKQSQCAKTHFCNTKLRVCSLKLSLNSTCSQDKECSSNKCHDKLCRQSCSQDKECSIDREYCTISRYCAKKHCGACMRNAQCANNKCHFFRCSTDSCIAKLSALKKSR</sequence>
<evidence type="ECO:0000313" key="5">
    <source>
        <dbReference type="Proteomes" id="UP000663852"/>
    </source>
</evidence>
<dbReference type="EMBL" id="CAJNOR010001682">
    <property type="protein sequence ID" value="CAF1183279.1"/>
    <property type="molecule type" value="Genomic_DNA"/>
</dbReference>